<dbReference type="InterPro" id="IPR008833">
    <property type="entry name" value="Surf2"/>
</dbReference>
<dbReference type="Proteomes" id="UP000243975">
    <property type="component" value="Unassembled WGS sequence"/>
</dbReference>
<reference evidence="2 3" key="1">
    <citation type="journal article" date="2016" name="Sci. Rep.">
        <title>The genome sequence of the outbreeding globe artichoke constructed de novo incorporating a phase-aware low-pass sequencing strategy of F1 progeny.</title>
        <authorList>
            <person name="Scaglione D."/>
            <person name="Reyes-Chin-Wo S."/>
            <person name="Acquadro A."/>
            <person name="Froenicke L."/>
            <person name="Portis E."/>
            <person name="Beitel C."/>
            <person name="Tirone M."/>
            <person name="Mauro R."/>
            <person name="Lo Monaco A."/>
            <person name="Mauromicale G."/>
            <person name="Faccioli P."/>
            <person name="Cattivelli L."/>
            <person name="Rieseberg L."/>
            <person name="Michelmore R."/>
            <person name="Lanteri S."/>
        </authorList>
    </citation>
    <scope>NUCLEOTIDE SEQUENCE [LARGE SCALE GENOMIC DNA]</scope>
    <source>
        <strain evidence="2">2C</strain>
    </source>
</reference>
<evidence type="ECO:0000313" key="3">
    <source>
        <dbReference type="Proteomes" id="UP000243975"/>
    </source>
</evidence>
<gene>
    <name evidence="2" type="ORF">Ccrd_012456</name>
</gene>
<feature type="compositionally biased region" description="Basic and acidic residues" evidence="1">
    <location>
        <begin position="261"/>
        <end position="274"/>
    </location>
</feature>
<dbReference type="PANTHER" id="PTHR47854:SF1">
    <property type="entry name" value="SURFEIT LOCUS PROTEIN 2 (SURF2)"/>
    <property type="match status" value="1"/>
</dbReference>
<dbReference type="AlphaFoldDB" id="A0A103YHH2"/>
<evidence type="ECO:0008006" key="4">
    <source>
        <dbReference type="Google" id="ProtNLM"/>
    </source>
</evidence>
<feature type="compositionally biased region" description="Basic and acidic residues" evidence="1">
    <location>
        <begin position="186"/>
        <end position="203"/>
    </location>
</feature>
<dbReference type="PANTHER" id="PTHR47854">
    <property type="entry name" value="SURFEIT LOCUS PROTEIN 2 (SURF2)"/>
    <property type="match status" value="1"/>
</dbReference>
<accession>A0A103YHH2</accession>
<proteinExistence type="predicted"/>
<protein>
    <recommendedName>
        <fullName evidence="4">Surfeit locus 2</fullName>
    </recommendedName>
</protein>
<evidence type="ECO:0000313" key="2">
    <source>
        <dbReference type="EMBL" id="KVI09176.1"/>
    </source>
</evidence>
<feature type="region of interest" description="Disordered" evidence="1">
    <location>
        <begin position="1"/>
        <end position="23"/>
    </location>
</feature>
<sequence length="299" mass="33962">MGKKKTESKQPPQKEEQQEAEIEGKFLLGKPKFKKLENGRYKCVETGHELPADARESYAHTKHCRLGLIDSALARNKPPLNMFHQDPLSRSRLICKLTGLTVNKIEEHIWKHVNGKRFLNMLEKEEAEAGKEASDDLIIVESEQKPKKASKSKGVGLVEDEGKQKPEKASKSKGDGLKKTKKNKKKKEENDVSKIISEVRDPEEKDSDTEEDEFWMPPVGDRWDFDDGKDRWGSDLESDVEPEDDEELDSENDDANGADAMGKESNNETQELSKRTKRMSIEIEPSDVASKKKKKIQST</sequence>
<feature type="compositionally biased region" description="Acidic residues" evidence="1">
    <location>
        <begin position="204"/>
        <end position="214"/>
    </location>
</feature>
<feature type="compositionally biased region" description="Basic and acidic residues" evidence="1">
    <location>
        <begin position="1"/>
        <end position="17"/>
    </location>
</feature>
<dbReference type="OMA" id="MFNQDPL"/>
<dbReference type="Pfam" id="PF05477">
    <property type="entry name" value="SURF2"/>
    <property type="match status" value="1"/>
</dbReference>
<name>A0A103YHH2_CYNCS</name>
<keyword evidence="3" id="KW-1185">Reference proteome</keyword>
<dbReference type="EMBL" id="LEKV01001069">
    <property type="protein sequence ID" value="KVI09176.1"/>
    <property type="molecule type" value="Genomic_DNA"/>
</dbReference>
<feature type="region of interest" description="Disordered" evidence="1">
    <location>
        <begin position="130"/>
        <end position="299"/>
    </location>
</feature>
<dbReference type="Gramene" id="KVI09176">
    <property type="protein sequence ID" value="KVI09176"/>
    <property type="gene ID" value="Ccrd_012456"/>
</dbReference>
<organism evidence="2 3">
    <name type="scientific">Cynara cardunculus var. scolymus</name>
    <name type="common">Globe artichoke</name>
    <name type="synonym">Cynara scolymus</name>
    <dbReference type="NCBI Taxonomy" id="59895"/>
    <lineage>
        <taxon>Eukaryota</taxon>
        <taxon>Viridiplantae</taxon>
        <taxon>Streptophyta</taxon>
        <taxon>Embryophyta</taxon>
        <taxon>Tracheophyta</taxon>
        <taxon>Spermatophyta</taxon>
        <taxon>Magnoliopsida</taxon>
        <taxon>eudicotyledons</taxon>
        <taxon>Gunneridae</taxon>
        <taxon>Pentapetalae</taxon>
        <taxon>asterids</taxon>
        <taxon>campanulids</taxon>
        <taxon>Asterales</taxon>
        <taxon>Asteraceae</taxon>
        <taxon>Carduoideae</taxon>
        <taxon>Cardueae</taxon>
        <taxon>Carduinae</taxon>
        <taxon>Cynara</taxon>
    </lineage>
</organism>
<comment type="caution">
    <text evidence="2">The sequence shown here is derived from an EMBL/GenBank/DDBJ whole genome shotgun (WGS) entry which is preliminary data.</text>
</comment>
<feature type="compositionally biased region" description="Basic and acidic residues" evidence="1">
    <location>
        <begin position="221"/>
        <end position="234"/>
    </location>
</feature>
<dbReference type="OrthoDB" id="127285at2759"/>
<feature type="compositionally biased region" description="Acidic residues" evidence="1">
    <location>
        <begin position="236"/>
        <end position="256"/>
    </location>
</feature>
<feature type="compositionally biased region" description="Basic and acidic residues" evidence="1">
    <location>
        <begin position="160"/>
        <end position="178"/>
    </location>
</feature>
<evidence type="ECO:0000256" key="1">
    <source>
        <dbReference type="SAM" id="MobiDB-lite"/>
    </source>
</evidence>
<dbReference type="STRING" id="59895.A0A103YHH2"/>